<dbReference type="Pfam" id="PF08511">
    <property type="entry name" value="COQ9"/>
    <property type="match status" value="1"/>
</dbReference>
<evidence type="ECO:0000313" key="2">
    <source>
        <dbReference type="EMBL" id="GEB84858.1"/>
    </source>
</evidence>
<evidence type="ECO:0000313" key="3">
    <source>
        <dbReference type="Proteomes" id="UP000317730"/>
    </source>
</evidence>
<dbReference type="EMBL" id="BJMV01000002">
    <property type="protein sequence ID" value="GEB84858.1"/>
    <property type="molecule type" value="Genomic_DNA"/>
</dbReference>
<feature type="domain" description="COQ9 C-terminal" evidence="1">
    <location>
        <begin position="141"/>
        <end position="202"/>
    </location>
</feature>
<name>A0A4Y3TT04_9PROT</name>
<sequence length="223" mass="24143">MSIRSANLKQAVSLAAMALATGMMPQPMFRDPERDAALRALAAVAGQRGWALSVLRDVAGEEAELLFPGGEIELVEAWSDLCDRDMLALMQDTSEPRLSLRVREALLLRLPMNDATRRAAARGVSAQLVGGGQAAFRRGWMRTVNAIWMAARDESSGATYLTKRLTLAQVYAATFLYWLAGAPDEAALAAFVDRRLACVRRLGQAWGQIAGRVMGLVRPQAAG</sequence>
<reference evidence="2 3" key="1">
    <citation type="submission" date="2019-06" db="EMBL/GenBank/DDBJ databases">
        <title>Whole genome shotgun sequence of Acetobacter peroxydans NBRC 13755.</title>
        <authorList>
            <person name="Hosoyama A."/>
            <person name="Uohara A."/>
            <person name="Ohji S."/>
            <person name="Ichikawa N."/>
        </authorList>
    </citation>
    <scope>NUCLEOTIDE SEQUENCE [LARGE SCALE GENOMIC DNA]</scope>
    <source>
        <strain evidence="2 3">NBRC 13755</strain>
    </source>
</reference>
<dbReference type="OrthoDB" id="7201143at2"/>
<evidence type="ECO:0000259" key="1">
    <source>
        <dbReference type="Pfam" id="PF08511"/>
    </source>
</evidence>
<dbReference type="AlphaFoldDB" id="A0A4Y3TT04"/>
<gene>
    <name evidence="2" type="ORF">APE01nite_06550</name>
</gene>
<accession>A0A4Y3TT04</accession>
<dbReference type="Gene3D" id="1.10.357.10">
    <property type="entry name" value="Tetracycline Repressor, domain 2"/>
    <property type="match status" value="1"/>
</dbReference>
<keyword evidence="3" id="KW-1185">Reference proteome</keyword>
<dbReference type="InterPro" id="IPR013718">
    <property type="entry name" value="COQ9_C"/>
</dbReference>
<proteinExistence type="predicted"/>
<protein>
    <recommendedName>
        <fullName evidence="1">COQ9 C-terminal domain-containing protein</fullName>
    </recommendedName>
</protein>
<dbReference type="RefSeq" id="WP_141374783.1">
    <property type="nucleotide sequence ID" value="NZ_BAPL01000030.1"/>
</dbReference>
<organism evidence="2 3">
    <name type="scientific">Acetobacter peroxydans</name>
    <dbReference type="NCBI Taxonomy" id="104098"/>
    <lineage>
        <taxon>Bacteria</taxon>
        <taxon>Pseudomonadati</taxon>
        <taxon>Pseudomonadota</taxon>
        <taxon>Alphaproteobacteria</taxon>
        <taxon>Acetobacterales</taxon>
        <taxon>Acetobacteraceae</taxon>
        <taxon>Acetobacter</taxon>
    </lineage>
</organism>
<comment type="caution">
    <text evidence="2">The sequence shown here is derived from an EMBL/GenBank/DDBJ whole genome shotgun (WGS) entry which is preliminary data.</text>
</comment>
<dbReference type="Proteomes" id="UP000317730">
    <property type="component" value="Unassembled WGS sequence"/>
</dbReference>